<dbReference type="GO" id="GO:0031640">
    <property type="term" value="P:killing of cells of another organism"/>
    <property type="evidence" value="ECO:0007669"/>
    <property type="project" value="UniProtKB-KW"/>
</dbReference>
<keyword evidence="12" id="KW-0732">Signal</keyword>
<keyword evidence="6" id="KW-0081">Bacteriolytic enzyme</keyword>
<dbReference type="SMART" id="SM00641">
    <property type="entry name" value="Glyco_25"/>
    <property type="match status" value="1"/>
</dbReference>
<feature type="disulfide bond" evidence="14">
    <location>
        <begin position="122"/>
        <end position="161"/>
    </location>
</feature>
<keyword evidence="5" id="KW-0929">Antimicrobial</keyword>
<comment type="subcellular location">
    <subcellularLocation>
        <location evidence="2">Secreted</location>
    </subcellularLocation>
</comment>
<evidence type="ECO:0000256" key="5">
    <source>
        <dbReference type="ARBA" id="ARBA00022529"/>
    </source>
</evidence>
<feature type="signal peptide" evidence="12">
    <location>
        <begin position="1"/>
        <end position="18"/>
    </location>
</feature>
<dbReference type="PROSITE" id="PS00953">
    <property type="entry name" value="GLYCOSYL_HYDROL_F25_1"/>
    <property type="match status" value="1"/>
</dbReference>
<evidence type="ECO:0007829" key="14">
    <source>
        <dbReference type="PDB" id="6ZMV"/>
    </source>
</evidence>
<evidence type="ECO:0000256" key="2">
    <source>
        <dbReference type="ARBA" id="ARBA00004613"/>
    </source>
</evidence>
<evidence type="ECO:0000256" key="6">
    <source>
        <dbReference type="ARBA" id="ARBA00022638"/>
    </source>
</evidence>
<dbReference type="EC" id="3.2.1.17" evidence="11"/>
<dbReference type="EMBL" id="MN603102">
    <property type="protein sequence ID" value="QNJ46207.1"/>
    <property type="molecule type" value="Genomic_DNA"/>
</dbReference>
<keyword evidence="9 11" id="KW-0326">Glycosidase</keyword>
<keyword evidence="4" id="KW-0964">Secreted</keyword>
<dbReference type="Gene3D" id="3.20.20.80">
    <property type="entry name" value="Glycosidases"/>
    <property type="match status" value="1"/>
</dbReference>
<dbReference type="AlphaFoldDB" id="A0A7S6G7I6"/>
<evidence type="ECO:0000256" key="10">
    <source>
        <dbReference type="ARBA" id="ARBA00055588"/>
    </source>
</evidence>
<dbReference type="PANTHER" id="PTHR34135">
    <property type="entry name" value="LYSOZYME"/>
    <property type="match status" value="1"/>
</dbReference>
<dbReference type="InterPro" id="IPR017853">
    <property type="entry name" value="GH"/>
</dbReference>
<dbReference type="GO" id="GO:0009253">
    <property type="term" value="P:peptidoglycan catabolic process"/>
    <property type="evidence" value="ECO:0007669"/>
    <property type="project" value="InterPro"/>
</dbReference>
<feature type="chain" id="PRO_5031455053" description="Lysozyme" evidence="12">
    <location>
        <begin position="19"/>
        <end position="225"/>
    </location>
</feature>
<dbReference type="InterPro" id="IPR018077">
    <property type="entry name" value="Glyco_hydro_fam25_subgr"/>
</dbReference>
<evidence type="ECO:0000256" key="4">
    <source>
        <dbReference type="ARBA" id="ARBA00022525"/>
    </source>
</evidence>
<keyword evidence="7 11" id="KW-0378">Hydrolase</keyword>
<dbReference type="GO" id="GO:0016998">
    <property type="term" value="P:cell wall macromolecule catabolic process"/>
    <property type="evidence" value="ECO:0007669"/>
    <property type="project" value="InterPro"/>
</dbReference>
<dbReference type="Pfam" id="PF01183">
    <property type="entry name" value="Glyco_hydro_25"/>
    <property type="match status" value="1"/>
</dbReference>
<evidence type="ECO:0000256" key="9">
    <source>
        <dbReference type="ARBA" id="ARBA00023295"/>
    </source>
</evidence>
<keyword evidence="14" id="KW-0002">3D-structure</keyword>
<comment type="catalytic activity">
    <reaction evidence="1 11">
        <text>Hydrolysis of (1-&gt;4)-beta-linkages between N-acetylmuramic acid and N-acetyl-D-glucosamine residues in a peptidoglycan and between N-acetyl-D-glucosamine residues in chitodextrins.</text>
        <dbReference type="EC" id="3.2.1.17"/>
    </reaction>
</comment>
<evidence type="ECO:0000256" key="7">
    <source>
        <dbReference type="ARBA" id="ARBA00022801"/>
    </source>
</evidence>
<dbReference type="GO" id="GO:0003796">
    <property type="term" value="F:lysozyme activity"/>
    <property type="evidence" value="ECO:0007669"/>
    <property type="project" value="UniProtKB-EC"/>
</dbReference>
<organism evidence="13">
    <name type="scientific">Trichobolus zukalii</name>
    <dbReference type="NCBI Taxonomy" id="2081540"/>
    <lineage>
        <taxon>Eukaryota</taxon>
        <taxon>Fungi</taxon>
        <taxon>Dikarya</taxon>
        <taxon>Ascomycota</taxon>
        <taxon>Pezizomycotina</taxon>
        <taxon>Pezizomycetes</taxon>
        <taxon>Pezizales</taxon>
        <taxon>Pezizales incertae sedis</taxon>
        <taxon>Trichobolus</taxon>
    </lineage>
</organism>
<reference evidence="13" key="1">
    <citation type="submission" date="2019-10" db="EMBL/GenBank/DDBJ databases">
        <title>Fungal GH25 muramidases: characterisation of new family members with commercial application.</title>
        <authorList>
            <person name="Moroz O.V."/>
            <person name="Blagova E."/>
            <person name="Taylor E."/>
            <person name="Turkenburg J.P."/>
            <person name="Skov L.K."/>
            <person name="Gippert G.P."/>
            <person name="Schnorr K.M."/>
            <person name="Ming L."/>
            <person name="Ye L."/>
            <person name="Klausen M."/>
            <person name="Cohn M.T."/>
            <person name="Schmidt E.G.W."/>
            <person name="Nymand-Grarup S."/>
            <person name="Davies G.J."/>
            <person name="Wilson K.S."/>
        </authorList>
    </citation>
    <scope>NUCLEOTIDE SEQUENCE</scope>
</reference>
<dbReference type="CDD" id="cd06412">
    <property type="entry name" value="GH25_CH-type"/>
    <property type="match status" value="1"/>
</dbReference>
<dbReference type="PANTHER" id="PTHR34135:SF2">
    <property type="entry name" value="LYSOZYME"/>
    <property type="match status" value="1"/>
</dbReference>
<name>A0A7S6G7I6_9PEZI</name>
<dbReference type="SUPFAM" id="SSF51445">
    <property type="entry name" value="(Trans)glycosidases"/>
    <property type="match status" value="1"/>
</dbReference>
<evidence type="ECO:0000256" key="11">
    <source>
        <dbReference type="RuleBase" id="RU361176"/>
    </source>
</evidence>
<protein>
    <recommendedName>
        <fullName evidence="11">Lysozyme</fullName>
        <ecNumber evidence="11">3.2.1.17</ecNumber>
    </recommendedName>
</protein>
<dbReference type="GO" id="GO:0005576">
    <property type="term" value="C:extracellular region"/>
    <property type="evidence" value="ECO:0007669"/>
    <property type="project" value="UniProtKB-SubCell"/>
</dbReference>
<evidence type="ECO:0000256" key="12">
    <source>
        <dbReference type="SAM" id="SignalP"/>
    </source>
</evidence>
<accession>A0A7S6G7I6</accession>
<comment type="function">
    <text evidence="10">This enzyme has both lysozyme (acetylmuramidase) and diacetylmuramidase activities.</text>
</comment>
<dbReference type="SMR" id="A0A7S6G7I6"/>
<comment type="similarity">
    <text evidence="3 11">Belongs to the glycosyl hydrolase 25 family.</text>
</comment>
<keyword evidence="8" id="KW-1015">Disulfide bond</keyword>
<dbReference type="GO" id="GO:0016052">
    <property type="term" value="P:carbohydrate catabolic process"/>
    <property type="evidence" value="ECO:0007669"/>
    <property type="project" value="TreeGrafter"/>
</dbReference>
<dbReference type="FunFam" id="3.20.20.80:FF:000060">
    <property type="entry name" value="Lysozyme M1"/>
    <property type="match status" value="1"/>
</dbReference>
<dbReference type="PROSITE" id="PS51904">
    <property type="entry name" value="GLYCOSYL_HYDROL_F25_2"/>
    <property type="match status" value="1"/>
</dbReference>
<dbReference type="GO" id="GO:0042742">
    <property type="term" value="P:defense response to bacterium"/>
    <property type="evidence" value="ECO:0007669"/>
    <property type="project" value="UniProtKB-KW"/>
</dbReference>
<evidence type="ECO:0000256" key="8">
    <source>
        <dbReference type="ARBA" id="ARBA00023157"/>
    </source>
</evidence>
<sequence length="225" mass="24282">MKLTTFITGLVSASTALAAVPGFDISHYQPSVNYAGAYNSGARFVIIKATEGTTYTDPVFSTHYTGATKAGLIRGGYHFARPASSSGSAQADFFFKNGGGWSADGITLPGMLDMEYGSTSSCHGLSQTAMVNWISDFVNRYKTLSGRYPMIYTGYYWWVECTGNSNKFATTCPLVLARYSSSVGEIPGGWGYQTIWQFNDKYAYGGDSDSFNGSLDRLKALAKGT</sequence>
<proteinExistence type="evidence at protein level"/>
<dbReference type="InterPro" id="IPR002053">
    <property type="entry name" value="Glyco_hydro_25"/>
</dbReference>
<evidence type="ECO:0000256" key="3">
    <source>
        <dbReference type="ARBA" id="ARBA00010646"/>
    </source>
</evidence>
<dbReference type="PDB" id="6ZMV">
    <property type="method" value="X-ray"/>
    <property type="resolution" value="1.40 A"/>
    <property type="chains" value="A/B=19-225"/>
</dbReference>
<evidence type="ECO:0000256" key="1">
    <source>
        <dbReference type="ARBA" id="ARBA00000632"/>
    </source>
</evidence>
<dbReference type="InterPro" id="IPR008270">
    <property type="entry name" value="Glyco_hydro_25_AS"/>
</dbReference>
<reference evidence="14" key="2">
    <citation type="journal article" date="2021" name="PLoS ONE">
        <title>Fungal GH25 muramidases: New family members with applications in animal nutrition and a crystal structure at 0.78A resolution.</title>
        <authorList>
            <person name="Moroz O.V."/>
            <person name="Blagova E."/>
            <person name="Taylor E."/>
            <person name="Turkenburg J.P."/>
            <person name="Skov L.K."/>
            <person name="Gippert G.P."/>
            <person name="Schnorr K.M."/>
            <person name="Ming L."/>
            <person name="Ye L."/>
            <person name="Klausen M."/>
            <person name="Cohn M.T."/>
            <person name="Schmidt E.G.W."/>
            <person name="Nymand-Grarup S."/>
            <person name="Davies G.J."/>
            <person name="Wilson K.S."/>
        </authorList>
    </citation>
    <scope>X-RAY CRYSTALLOGRAPHY (1.40 ANGSTROMS) OF 19-225</scope>
    <scope>DISULFIDE BONDS</scope>
</reference>
<evidence type="ECO:0000313" key="13">
    <source>
        <dbReference type="EMBL" id="QNJ46207.1"/>
    </source>
</evidence>